<dbReference type="SUPFAM" id="SSF52518">
    <property type="entry name" value="Thiamin diphosphate-binding fold (THDP-binding)"/>
    <property type="match status" value="2"/>
</dbReference>
<dbReference type="AlphaFoldDB" id="A0A8I2KLT3"/>
<keyword evidence="8" id="KW-0456">Lyase</keyword>
<name>A0A8I2KLT3_9GAMM</name>
<dbReference type="InterPro" id="IPR047213">
    <property type="entry name" value="TPP_PYR_PDC_IPDC-like"/>
</dbReference>
<evidence type="ECO:0000313" key="17">
    <source>
        <dbReference type="Proteomes" id="UP001304419"/>
    </source>
</evidence>
<keyword evidence="17" id="KW-1185">Reference proteome</keyword>
<evidence type="ECO:0000256" key="8">
    <source>
        <dbReference type="ARBA" id="ARBA00023239"/>
    </source>
</evidence>
<comment type="similarity">
    <text evidence="3 10">Belongs to the TPP enzyme family.</text>
</comment>
<evidence type="ECO:0000256" key="10">
    <source>
        <dbReference type="RuleBase" id="RU362132"/>
    </source>
</evidence>
<comment type="cofactor">
    <cofactor evidence="2">
        <name>thiamine diphosphate</name>
        <dbReference type="ChEBI" id="CHEBI:58937"/>
    </cofactor>
</comment>
<organism evidence="14 16">
    <name type="scientific">Pseudoalteromonas maricaloris</name>
    <dbReference type="NCBI Taxonomy" id="184924"/>
    <lineage>
        <taxon>Bacteria</taxon>
        <taxon>Pseudomonadati</taxon>
        <taxon>Pseudomonadota</taxon>
        <taxon>Gammaproteobacteria</taxon>
        <taxon>Alteromonadales</taxon>
        <taxon>Pseudoalteromonadaceae</taxon>
        <taxon>Pseudoalteromonas</taxon>
    </lineage>
</organism>
<feature type="domain" description="Thiamine pyrophosphate enzyme N-terminal TPP-binding" evidence="13">
    <location>
        <begin position="7"/>
        <end position="109"/>
    </location>
</feature>
<evidence type="ECO:0000259" key="12">
    <source>
        <dbReference type="Pfam" id="PF02775"/>
    </source>
</evidence>
<dbReference type="InterPro" id="IPR012001">
    <property type="entry name" value="Thiamin_PyroP_enz_TPP-bd_dom"/>
</dbReference>
<dbReference type="EMBL" id="WEIA01000003">
    <property type="protein sequence ID" value="NLR20871.1"/>
    <property type="molecule type" value="Genomic_DNA"/>
</dbReference>
<keyword evidence="4 9" id="KW-0479">Metal-binding</keyword>
<sequence>MSTANFTVADHLLWRLKQLGLDKVFQVPGDYVQEFMTALDNFPGIDAIGDVTELGAGYAADGYARYRGIGAVSVQYGVGTFSVLNAIAGAYVERNPVVVISASPSAENRVDIEETGVLFHHSTGDYSADKKVFENVTVASEILSDPASAPDIIDNALRLAMSEKRPIYLEAWQNVWGAACDKPDGHLVIPRPASNPTMMANLLDKVINRLKEAEKPLVLLGIEITRLGIQREVESLLCTLNIPYTTTTLAKSVLSEAQGLGKELFVGTYAGEASWPETFDFVSKRDCILALGAIFTDDYLTMLKTQGNELIRVNMGKARIGNCERFSGIDLAQFIDDLTVYIEHYPMQHRALCSLPENPYLISPVQDCDTISYENFFCTYQKQLAQCQKVRDFNLILGESSSLYMAARLTGIDESRFISDAAWGSLGHETGCSLGTALADNRRSVVVAGDGGFMMMCQTLSTISHNKLNTAVFVMSNQVYAIEQSFVDICAFTPAGAFAPFDDLHRWDYKSLANAYSVEYLNVETVADLNEVFAALHENPSKPYLIKVNIDKKDLAPAIQDLAEAITGNKVDDCPCGNSTAQGNNNA</sequence>
<dbReference type="EMBL" id="CP137579">
    <property type="protein sequence ID" value="WOX30890.1"/>
    <property type="molecule type" value="Genomic_DNA"/>
</dbReference>
<evidence type="ECO:0000256" key="6">
    <source>
        <dbReference type="ARBA" id="ARBA00022842"/>
    </source>
</evidence>
<feature type="binding site" evidence="9">
    <location>
        <position position="450"/>
    </location>
    <ligand>
        <name>Mg(2+)</name>
        <dbReference type="ChEBI" id="CHEBI:18420"/>
    </ligand>
</feature>
<dbReference type="CDD" id="cd07038">
    <property type="entry name" value="TPP_PYR_PDC_IPDC_like"/>
    <property type="match status" value="1"/>
</dbReference>
<dbReference type="Proteomes" id="UP000646877">
    <property type="component" value="Unassembled WGS sequence"/>
</dbReference>
<dbReference type="PANTHER" id="PTHR43452">
    <property type="entry name" value="PYRUVATE DECARBOXYLASE"/>
    <property type="match status" value="1"/>
</dbReference>
<keyword evidence="7 10" id="KW-0786">Thiamine pyrophosphate</keyword>
<dbReference type="PANTHER" id="PTHR43452:SF30">
    <property type="entry name" value="PYRUVATE DECARBOXYLASE ISOZYME 1-RELATED"/>
    <property type="match status" value="1"/>
</dbReference>
<evidence type="ECO:0000256" key="9">
    <source>
        <dbReference type="PIRSR" id="PIRSR036565-2"/>
    </source>
</evidence>
<dbReference type="RefSeq" id="WP_130127674.1">
    <property type="nucleotide sequence ID" value="NZ_CBCSDF010000004.1"/>
</dbReference>
<accession>A0A8I2KLT3</accession>
<dbReference type="InterPro" id="IPR029061">
    <property type="entry name" value="THDP-binding"/>
</dbReference>
<dbReference type="Pfam" id="PF02776">
    <property type="entry name" value="TPP_enzyme_N"/>
    <property type="match status" value="1"/>
</dbReference>
<comment type="cofactor">
    <cofactor evidence="1">
        <name>a metal cation</name>
        <dbReference type="ChEBI" id="CHEBI:25213"/>
    </cofactor>
</comment>
<evidence type="ECO:0000313" key="15">
    <source>
        <dbReference type="EMBL" id="WOX30890.1"/>
    </source>
</evidence>
<evidence type="ECO:0000259" key="11">
    <source>
        <dbReference type="Pfam" id="PF00205"/>
    </source>
</evidence>
<dbReference type="PIRSF" id="PIRSF036565">
    <property type="entry name" value="Pyruvt_ip_decrb"/>
    <property type="match status" value="1"/>
</dbReference>
<feature type="domain" description="Thiamine pyrophosphate enzyme central" evidence="11">
    <location>
        <begin position="203"/>
        <end position="322"/>
    </location>
</feature>
<evidence type="ECO:0000313" key="16">
    <source>
        <dbReference type="Proteomes" id="UP000646877"/>
    </source>
</evidence>
<evidence type="ECO:0000313" key="14">
    <source>
        <dbReference type="EMBL" id="NLR20871.1"/>
    </source>
</evidence>
<evidence type="ECO:0000256" key="1">
    <source>
        <dbReference type="ARBA" id="ARBA00001920"/>
    </source>
</evidence>
<keyword evidence="6 9" id="KW-0460">Magnesium</keyword>
<dbReference type="SUPFAM" id="SSF52467">
    <property type="entry name" value="DHS-like NAD/FAD-binding domain"/>
    <property type="match status" value="1"/>
</dbReference>
<comment type="cofactor">
    <cofactor evidence="9">
        <name>Mg(2+)</name>
        <dbReference type="ChEBI" id="CHEBI:18420"/>
    </cofactor>
    <text evidence="9">Binds 1 Mg(2+) per subunit.</text>
</comment>
<gene>
    <name evidence="14" type="ORF">F9Y85_05965</name>
    <name evidence="15" type="ORF">R5H13_23720</name>
</gene>
<dbReference type="InterPro" id="IPR029035">
    <property type="entry name" value="DHS-like_NAD/FAD-binding_dom"/>
</dbReference>
<keyword evidence="5" id="KW-0210">Decarboxylase</keyword>
<evidence type="ECO:0000256" key="2">
    <source>
        <dbReference type="ARBA" id="ARBA00001964"/>
    </source>
</evidence>
<reference evidence="14" key="1">
    <citation type="submission" date="2019-10" db="EMBL/GenBank/DDBJ databases">
        <authorList>
            <person name="Paulsen S."/>
        </authorList>
    </citation>
    <scope>NUCLEOTIDE SEQUENCE</scope>
    <source>
        <strain evidence="14">LMG 19692</strain>
    </source>
</reference>
<dbReference type="GO" id="GO:0000949">
    <property type="term" value="P:aromatic amino acid family catabolic process to alcohol via Ehrlich pathway"/>
    <property type="evidence" value="ECO:0007669"/>
    <property type="project" value="TreeGrafter"/>
</dbReference>
<dbReference type="Gene3D" id="3.40.50.1220">
    <property type="entry name" value="TPP-binding domain"/>
    <property type="match status" value="1"/>
</dbReference>
<feature type="domain" description="Thiamine pyrophosphate enzyme TPP-binding" evidence="12">
    <location>
        <begin position="406"/>
        <end position="547"/>
    </location>
</feature>
<dbReference type="InterPro" id="IPR012000">
    <property type="entry name" value="Thiamin_PyroP_enz_cen_dom"/>
</dbReference>
<dbReference type="GO" id="GO:0004737">
    <property type="term" value="F:pyruvate decarboxylase activity"/>
    <property type="evidence" value="ECO:0007669"/>
    <property type="project" value="TreeGrafter"/>
</dbReference>
<reference evidence="15 17" key="2">
    <citation type="submission" date="2023-10" db="EMBL/GenBank/DDBJ databases">
        <title>To unveil natural product biosynthetic capacity in Pseudoalteromonas.</title>
        <authorList>
            <person name="Wang J."/>
        </authorList>
    </citation>
    <scope>NUCLEOTIDE SEQUENCE [LARGE SCALE GENOMIC DNA]</scope>
    <source>
        <strain evidence="15 17">DSM 15914</strain>
    </source>
</reference>
<dbReference type="GO" id="GO:0005829">
    <property type="term" value="C:cytosol"/>
    <property type="evidence" value="ECO:0007669"/>
    <property type="project" value="TreeGrafter"/>
</dbReference>
<evidence type="ECO:0000256" key="7">
    <source>
        <dbReference type="ARBA" id="ARBA00023052"/>
    </source>
</evidence>
<evidence type="ECO:0000256" key="4">
    <source>
        <dbReference type="ARBA" id="ARBA00022723"/>
    </source>
</evidence>
<evidence type="ECO:0000256" key="5">
    <source>
        <dbReference type="ARBA" id="ARBA00022793"/>
    </source>
</evidence>
<dbReference type="Pfam" id="PF02775">
    <property type="entry name" value="TPP_enzyme_C"/>
    <property type="match status" value="1"/>
</dbReference>
<dbReference type="Pfam" id="PF00205">
    <property type="entry name" value="TPP_enzyme_M"/>
    <property type="match status" value="1"/>
</dbReference>
<dbReference type="Proteomes" id="UP001304419">
    <property type="component" value="Chromosome 2"/>
</dbReference>
<dbReference type="InterPro" id="IPR012110">
    <property type="entry name" value="PDC/IPDC-like"/>
</dbReference>
<protein>
    <submittedName>
        <fullName evidence="14">Alpha-keto acid decarboxylase family protein</fullName>
    </submittedName>
    <submittedName>
        <fullName evidence="15">Thiamine pyrophosphate-binding protein</fullName>
    </submittedName>
</protein>
<dbReference type="GO" id="GO:0000287">
    <property type="term" value="F:magnesium ion binding"/>
    <property type="evidence" value="ECO:0007669"/>
    <property type="project" value="InterPro"/>
</dbReference>
<evidence type="ECO:0000259" key="13">
    <source>
        <dbReference type="Pfam" id="PF02776"/>
    </source>
</evidence>
<evidence type="ECO:0000256" key="3">
    <source>
        <dbReference type="ARBA" id="ARBA00007812"/>
    </source>
</evidence>
<dbReference type="GO" id="GO:0030976">
    <property type="term" value="F:thiamine pyrophosphate binding"/>
    <property type="evidence" value="ECO:0007669"/>
    <property type="project" value="InterPro"/>
</dbReference>
<feature type="binding site" evidence="9">
    <location>
        <position position="477"/>
    </location>
    <ligand>
        <name>Mg(2+)</name>
        <dbReference type="ChEBI" id="CHEBI:18420"/>
    </ligand>
</feature>
<dbReference type="InterPro" id="IPR011766">
    <property type="entry name" value="TPP_enzyme_TPP-bd"/>
</dbReference>
<proteinExistence type="inferred from homology"/>
<dbReference type="Gene3D" id="3.40.50.970">
    <property type="match status" value="2"/>
</dbReference>